<dbReference type="SUPFAM" id="SSF52091">
    <property type="entry name" value="SpoIIaa-like"/>
    <property type="match status" value="1"/>
</dbReference>
<dbReference type="InterPro" id="IPR003658">
    <property type="entry name" value="Anti-sigma_ant"/>
</dbReference>
<comment type="similarity">
    <text evidence="1 2">Belongs to the anti-sigma-factor antagonist family.</text>
</comment>
<dbReference type="InterPro" id="IPR002645">
    <property type="entry name" value="STAS_dom"/>
</dbReference>
<reference evidence="4 5" key="1">
    <citation type="submission" date="2023-07" db="EMBL/GenBank/DDBJ databases">
        <title>Comparative genomics of wheat-associated soil bacteria to identify genetic determinants of phenazine resistance.</title>
        <authorList>
            <person name="Mouncey N."/>
        </authorList>
    </citation>
    <scope>NUCLEOTIDE SEQUENCE [LARGE SCALE GENOMIC DNA]</scope>
    <source>
        <strain evidence="4 5">W4I19-2</strain>
    </source>
</reference>
<dbReference type="PROSITE" id="PS50801">
    <property type="entry name" value="STAS"/>
    <property type="match status" value="1"/>
</dbReference>
<dbReference type="PANTHER" id="PTHR33495:SF2">
    <property type="entry name" value="ANTI-SIGMA FACTOR ANTAGONIST TM_1081-RELATED"/>
    <property type="match status" value="1"/>
</dbReference>
<proteinExistence type="inferred from homology"/>
<organism evidence="4 5">
    <name type="scientific">Streptomyces achromogenes</name>
    <dbReference type="NCBI Taxonomy" id="67255"/>
    <lineage>
        <taxon>Bacteria</taxon>
        <taxon>Bacillati</taxon>
        <taxon>Actinomycetota</taxon>
        <taxon>Actinomycetes</taxon>
        <taxon>Kitasatosporales</taxon>
        <taxon>Streptomycetaceae</taxon>
        <taxon>Streptomyces</taxon>
    </lineage>
</organism>
<name>A0ABU0PZ31_STRAH</name>
<dbReference type="Gene3D" id="3.30.750.24">
    <property type="entry name" value="STAS domain"/>
    <property type="match status" value="1"/>
</dbReference>
<dbReference type="Pfam" id="PF01740">
    <property type="entry name" value="STAS"/>
    <property type="match status" value="1"/>
</dbReference>
<evidence type="ECO:0000256" key="1">
    <source>
        <dbReference type="ARBA" id="ARBA00009013"/>
    </source>
</evidence>
<protein>
    <recommendedName>
        <fullName evidence="2">Anti-sigma factor antagonist</fullName>
    </recommendedName>
</protein>
<dbReference type="CDD" id="cd07043">
    <property type="entry name" value="STAS_anti-anti-sigma_factors"/>
    <property type="match status" value="1"/>
</dbReference>
<comment type="caution">
    <text evidence="4">The sequence shown here is derived from an EMBL/GenBank/DDBJ whole genome shotgun (WGS) entry which is preliminary data.</text>
</comment>
<dbReference type="Proteomes" id="UP001243364">
    <property type="component" value="Unassembled WGS sequence"/>
</dbReference>
<sequence length="125" mass="13073">MEGLSDIGNTDGSDRFSAVHRMVDGVRVVTIEGEIDHHVRELLSAALPSGCGAAPPSRIVVDLGGVTFMDSTGINILITAYQAASATEGWLRVAAAQEPVLHVMQLVGIDALIACYPSVEQALTS</sequence>
<accession>A0ABU0PZ31</accession>
<evidence type="ECO:0000259" key="3">
    <source>
        <dbReference type="PROSITE" id="PS50801"/>
    </source>
</evidence>
<feature type="domain" description="STAS" evidence="3">
    <location>
        <begin position="16"/>
        <end position="125"/>
    </location>
</feature>
<dbReference type="InterPro" id="IPR036513">
    <property type="entry name" value="STAS_dom_sf"/>
</dbReference>
<keyword evidence="5" id="KW-1185">Reference proteome</keyword>
<dbReference type="NCBIfam" id="TIGR00377">
    <property type="entry name" value="ant_ant_sig"/>
    <property type="match status" value="1"/>
</dbReference>
<dbReference type="EMBL" id="JAUSYA010000001">
    <property type="protein sequence ID" value="MDQ0683659.1"/>
    <property type="molecule type" value="Genomic_DNA"/>
</dbReference>
<dbReference type="PANTHER" id="PTHR33495">
    <property type="entry name" value="ANTI-SIGMA FACTOR ANTAGONIST TM_1081-RELATED-RELATED"/>
    <property type="match status" value="1"/>
</dbReference>
<evidence type="ECO:0000256" key="2">
    <source>
        <dbReference type="RuleBase" id="RU003749"/>
    </source>
</evidence>
<evidence type="ECO:0000313" key="4">
    <source>
        <dbReference type="EMBL" id="MDQ0683659.1"/>
    </source>
</evidence>
<evidence type="ECO:0000313" key="5">
    <source>
        <dbReference type="Proteomes" id="UP001243364"/>
    </source>
</evidence>
<gene>
    <name evidence="4" type="ORF">QFZ56_002622</name>
</gene>